<accession>A0A7S3L8R0</accession>
<dbReference type="AlphaFoldDB" id="A0A7S3L8R0"/>
<protein>
    <submittedName>
        <fullName evidence="2">Uncharacterized protein</fullName>
    </submittedName>
</protein>
<reference evidence="2" key="1">
    <citation type="submission" date="2021-01" db="EMBL/GenBank/DDBJ databases">
        <authorList>
            <person name="Corre E."/>
            <person name="Pelletier E."/>
            <person name="Niang G."/>
            <person name="Scheremetjew M."/>
            <person name="Finn R."/>
            <person name="Kale V."/>
            <person name="Holt S."/>
            <person name="Cochrane G."/>
            <person name="Meng A."/>
            <person name="Brown T."/>
            <person name="Cohen L."/>
        </authorList>
    </citation>
    <scope>NUCLEOTIDE SEQUENCE</scope>
    <source>
        <strain evidence="2">CCMP127</strain>
    </source>
</reference>
<evidence type="ECO:0000256" key="1">
    <source>
        <dbReference type="SAM" id="MobiDB-lite"/>
    </source>
</evidence>
<organism evidence="2">
    <name type="scientific">Amphora coffeiformis</name>
    <dbReference type="NCBI Taxonomy" id="265554"/>
    <lineage>
        <taxon>Eukaryota</taxon>
        <taxon>Sar</taxon>
        <taxon>Stramenopiles</taxon>
        <taxon>Ochrophyta</taxon>
        <taxon>Bacillariophyta</taxon>
        <taxon>Bacillariophyceae</taxon>
        <taxon>Bacillariophycidae</taxon>
        <taxon>Thalassiophysales</taxon>
        <taxon>Catenulaceae</taxon>
        <taxon>Amphora</taxon>
    </lineage>
</organism>
<gene>
    <name evidence="2" type="ORF">ACOF00016_LOCUS10735</name>
</gene>
<feature type="compositionally biased region" description="Basic and acidic residues" evidence="1">
    <location>
        <begin position="15"/>
        <end position="25"/>
    </location>
</feature>
<name>A0A7S3L8R0_9STRA</name>
<feature type="region of interest" description="Disordered" evidence="1">
    <location>
        <begin position="1"/>
        <end position="25"/>
    </location>
</feature>
<evidence type="ECO:0000313" key="2">
    <source>
        <dbReference type="EMBL" id="CAE0413480.1"/>
    </source>
</evidence>
<sequence>MMPLATPLSSSVATTKREHEPCAEDLSRPFKRRCSTFQTDILKSHARISQALAAVPNVEAPSASFSVAKHWQKKSAADRRDALGKAHSTAHRYLEERGVWEGVAQILDRHFTMSAVSPPTQSVVDTETSVEQTEAPISSRDVDHIVDDVVSGLADSHSEKTPVKPLSLPDITAIPKTATETADALAQALSSPDVVPISSVPNPLLTSVPNPLAAFQTTSFPDMTPIKAPSSSSQKAAARVSTCSLDVPMEVFSHQNKDEEDAVVPVSPLSNGGFQSTPPVTPSVPVWSLNEVTFFADENAMEDDEWALDPLVLLA</sequence>
<dbReference type="EMBL" id="HBIM01013198">
    <property type="protein sequence ID" value="CAE0413480.1"/>
    <property type="molecule type" value="Transcribed_RNA"/>
</dbReference>
<proteinExistence type="predicted"/>